<keyword evidence="4" id="KW-1185">Reference proteome</keyword>
<dbReference type="RefSeq" id="XP_070888031.1">
    <property type="nucleotide sequence ID" value="XM_071028677.1"/>
</dbReference>
<evidence type="ECO:0000256" key="1">
    <source>
        <dbReference type="SAM" id="MobiDB-lite"/>
    </source>
</evidence>
<comment type="caution">
    <text evidence="3">The sequence shown here is derived from an EMBL/GenBank/DDBJ whole genome shotgun (WGS) entry which is preliminary data.</text>
</comment>
<dbReference type="EMBL" id="JBFXLQ010000011">
    <property type="protein sequence ID" value="KAL2869052.1"/>
    <property type="molecule type" value="Genomic_DNA"/>
</dbReference>
<protein>
    <recommendedName>
        <fullName evidence="2">DUF7924 domain-containing protein</fullName>
    </recommendedName>
</protein>
<feature type="compositionally biased region" description="Basic and acidic residues" evidence="1">
    <location>
        <begin position="483"/>
        <end position="492"/>
    </location>
</feature>
<evidence type="ECO:0000313" key="3">
    <source>
        <dbReference type="EMBL" id="KAL2869052.1"/>
    </source>
</evidence>
<dbReference type="GeneID" id="98143749"/>
<feature type="compositionally biased region" description="Polar residues" evidence="1">
    <location>
        <begin position="120"/>
        <end position="136"/>
    </location>
</feature>
<name>A0ABR4M0F3_9EURO</name>
<feature type="domain" description="DUF7924" evidence="2">
    <location>
        <begin position="191"/>
        <end position="429"/>
    </location>
</feature>
<feature type="compositionally biased region" description="Polar residues" evidence="1">
    <location>
        <begin position="14"/>
        <end position="28"/>
    </location>
</feature>
<feature type="region of interest" description="Disordered" evidence="1">
    <location>
        <begin position="1"/>
        <end position="81"/>
    </location>
</feature>
<dbReference type="PANTHER" id="PTHR42470:SF2">
    <property type="match status" value="1"/>
</dbReference>
<organism evidence="3 4">
    <name type="scientific">Aspergillus lucknowensis</name>
    <dbReference type="NCBI Taxonomy" id="176173"/>
    <lineage>
        <taxon>Eukaryota</taxon>
        <taxon>Fungi</taxon>
        <taxon>Dikarya</taxon>
        <taxon>Ascomycota</taxon>
        <taxon>Pezizomycotina</taxon>
        <taxon>Eurotiomycetes</taxon>
        <taxon>Eurotiomycetidae</taxon>
        <taxon>Eurotiales</taxon>
        <taxon>Aspergillaceae</taxon>
        <taxon>Aspergillus</taxon>
        <taxon>Aspergillus subgen. Nidulantes</taxon>
    </lineage>
</organism>
<sequence length="492" mass="55778">MAEPRRRSARIRNQKQAQDSKTANNEPGTNGRKGHAQQPSPTHSRKRAAEGSVQHSRKHRNTAHPPDPVLTDPKAVKPEKTRKGYAIQHWVEEGVWPVALAQPTAMDQVDANRRAREKSTTPTHTPYNSKTTGNKTHGYSDSRCWVHLRACGVFLSTHDDEPLPDDVMLSQRLLDDIFETPRDTAFDDHTFRYTCKRLAMRNETAVMQIIHRLIVPSAEIAAHRRQLTFEHLVESINERWTGSNSLVRPSLQLPNRKGRRYRLPTPQPDYAVGFSESAFTTAQIRKLQPHIGEREDTSHFKGTSDMLFPFLVAEAKASIGSLESADRANAHSSAIAMRGIVELFRLVNREKELHRKILAFSISHDHRFVTIEAHYPVILADKVEYYRYTIDEFGIMPRNGEKRWTAYNFVMGIYNTWVPAHFKLLSSAVDDLPEIDFDTISSPPTPQHQTASATSPADRASSEPEGSASSSSENQPPRKLRGRKEPQGKRKR</sequence>
<proteinExistence type="predicted"/>
<dbReference type="Pfam" id="PF25545">
    <property type="entry name" value="DUF7924"/>
    <property type="match status" value="1"/>
</dbReference>
<feature type="compositionally biased region" description="Low complexity" evidence="1">
    <location>
        <begin position="463"/>
        <end position="473"/>
    </location>
</feature>
<feature type="compositionally biased region" description="Polar residues" evidence="1">
    <location>
        <begin position="439"/>
        <end position="455"/>
    </location>
</feature>
<dbReference type="Proteomes" id="UP001610432">
    <property type="component" value="Unassembled WGS sequence"/>
</dbReference>
<reference evidence="3 4" key="1">
    <citation type="submission" date="2024-07" db="EMBL/GenBank/DDBJ databases">
        <title>Section-level genome sequencing and comparative genomics of Aspergillus sections Usti and Cavernicolus.</title>
        <authorList>
            <consortium name="Lawrence Berkeley National Laboratory"/>
            <person name="Nybo J.L."/>
            <person name="Vesth T.C."/>
            <person name="Theobald S."/>
            <person name="Frisvad J.C."/>
            <person name="Larsen T.O."/>
            <person name="Kjaerboelling I."/>
            <person name="Rothschild-Mancinelli K."/>
            <person name="Lyhne E.K."/>
            <person name="Kogle M.E."/>
            <person name="Barry K."/>
            <person name="Clum A."/>
            <person name="Na H."/>
            <person name="Ledsgaard L."/>
            <person name="Lin J."/>
            <person name="Lipzen A."/>
            <person name="Kuo A."/>
            <person name="Riley R."/>
            <person name="Mondo S."/>
            <person name="Labutti K."/>
            <person name="Haridas S."/>
            <person name="Pangalinan J."/>
            <person name="Salamov A.A."/>
            <person name="Simmons B.A."/>
            <person name="Magnuson J.K."/>
            <person name="Chen J."/>
            <person name="Drula E."/>
            <person name="Henrissat B."/>
            <person name="Wiebenga A."/>
            <person name="Lubbers R.J."/>
            <person name="Gomes A.C."/>
            <person name="Macurrencykelacurrency M.R."/>
            <person name="Stajich J."/>
            <person name="Grigoriev I.V."/>
            <person name="Mortensen U.H."/>
            <person name="De Vries R.P."/>
            <person name="Baker S.E."/>
            <person name="Andersen M.R."/>
        </authorList>
    </citation>
    <scope>NUCLEOTIDE SEQUENCE [LARGE SCALE GENOMIC DNA]</scope>
    <source>
        <strain evidence="3 4">CBS 449.75</strain>
    </source>
</reference>
<accession>A0ABR4M0F3</accession>
<feature type="region of interest" description="Disordered" evidence="1">
    <location>
        <begin position="436"/>
        <end position="492"/>
    </location>
</feature>
<evidence type="ECO:0000259" key="2">
    <source>
        <dbReference type="Pfam" id="PF25545"/>
    </source>
</evidence>
<dbReference type="PANTHER" id="PTHR42470">
    <property type="entry name" value="VAST DOMAIN-CONTAINING PROTEIN"/>
    <property type="match status" value="1"/>
</dbReference>
<evidence type="ECO:0000313" key="4">
    <source>
        <dbReference type="Proteomes" id="UP001610432"/>
    </source>
</evidence>
<feature type="region of interest" description="Disordered" evidence="1">
    <location>
        <begin position="113"/>
        <end position="136"/>
    </location>
</feature>
<gene>
    <name evidence="3" type="ORF">BJX67DRAFT_348665</name>
</gene>
<dbReference type="InterPro" id="IPR057684">
    <property type="entry name" value="DUF7924"/>
</dbReference>